<dbReference type="EMBL" id="HACG01036474">
    <property type="protein sequence ID" value="CEK83339.1"/>
    <property type="molecule type" value="Transcribed_RNA"/>
</dbReference>
<proteinExistence type="predicted"/>
<protein>
    <submittedName>
        <fullName evidence="1">Uncharacterized protein</fullName>
    </submittedName>
</protein>
<dbReference type="AlphaFoldDB" id="A0A0B7AQP2"/>
<organism evidence="1">
    <name type="scientific">Arion vulgaris</name>
    <dbReference type="NCBI Taxonomy" id="1028688"/>
    <lineage>
        <taxon>Eukaryota</taxon>
        <taxon>Metazoa</taxon>
        <taxon>Spiralia</taxon>
        <taxon>Lophotrochozoa</taxon>
        <taxon>Mollusca</taxon>
        <taxon>Gastropoda</taxon>
        <taxon>Heterobranchia</taxon>
        <taxon>Euthyneura</taxon>
        <taxon>Panpulmonata</taxon>
        <taxon>Eupulmonata</taxon>
        <taxon>Stylommatophora</taxon>
        <taxon>Helicina</taxon>
        <taxon>Arionoidea</taxon>
        <taxon>Arionidae</taxon>
        <taxon>Arion</taxon>
    </lineage>
</organism>
<name>A0A0B7AQP2_9EUPU</name>
<accession>A0A0B7AQP2</accession>
<evidence type="ECO:0000313" key="1">
    <source>
        <dbReference type="EMBL" id="CEK83339.1"/>
    </source>
</evidence>
<sequence length="53" mass="6136">MQWILSHCSMPVIKRIDTSVVGEGRPLWREHWYKGKKAGLHAKIHKAAPYQVP</sequence>
<gene>
    <name evidence="1" type="primary">ORF136506</name>
</gene>
<reference evidence="1" key="1">
    <citation type="submission" date="2014-12" db="EMBL/GenBank/DDBJ databases">
        <title>Insight into the proteome of Arion vulgaris.</title>
        <authorList>
            <person name="Aradska J."/>
            <person name="Bulat T."/>
            <person name="Smidak R."/>
            <person name="Sarate P."/>
            <person name="Gangsoo J."/>
            <person name="Sialana F."/>
            <person name="Bilban M."/>
            <person name="Lubec G."/>
        </authorList>
    </citation>
    <scope>NUCLEOTIDE SEQUENCE</scope>
    <source>
        <tissue evidence="1">Skin</tissue>
    </source>
</reference>